<dbReference type="InterPro" id="IPR036701">
    <property type="entry name" value="RraB-like_sf"/>
</dbReference>
<dbReference type="OrthoDB" id="215572at2"/>
<comment type="caution">
    <text evidence="2">The sequence shown here is derived from an EMBL/GenBank/DDBJ whole genome shotgun (WGS) entry which is preliminary data.</text>
</comment>
<gene>
    <name evidence="2" type="ORF">DTL42_07875</name>
</gene>
<reference evidence="2 3" key="1">
    <citation type="submission" date="2018-07" db="EMBL/GenBank/DDBJ databases">
        <title>Comparative genomes isolates from brazilian mangrove.</title>
        <authorList>
            <person name="De Araujo J.E."/>
            <person name="Taketani R.G."/>
            <person name="Silva M.C.P."/>
            <person name="Lourenco M.V."/>
            <person name="Oliveira V.M."/>
            <person name="Andreote F.D."/>
        </authorList>
    </citation>
    <scope>NUCLEOTIDE SEQUENCE [LARGE SCALE GENOMIC DNA]</scope>
    <source>
        <strain evidence="2 3">HEX PRIS-MGV</strain>
    </source>
</reference>
<dbReference type="Gene3D" id="3.30.70.970">
    <property type="entry name" value="RraB-like"/>
    <property type="match status" value="1"/>
</dbReference>
<evidence type="ECO:0000259" key="1">
    <source>
        <dbReference type="Pfam" id="PF06877"/>
    </source>
</evidence>
<dbReference type="SUPFAM" id="SSF89946">
    <property type="entry name" value="Hypothetical protein VC0424"/>
    <property type="match status" value="1"/>
</dbReference>
<dbReference type="InterPro" id="IPR009671">
    <property type="entry name" value="RraB_dom"/>
</dbReference>
<dbReference type="Pfam" id="PF06877">
    <property type="entry name" value="RraB"/>
    <property type="match status" value="1"/>
</dbReference>
<dbReference type="AlphaFoldDB" id="A0A368KSW8"/>
<proteinExistence type="predicted"/>
<sequence>MFDHDAKAVTQQTLDDIAAGGVDMSQPLEMDFFVAVPSEEVGHQMAAKAELIGFETSVEEDEESGEWTCYCTKTVIPTLDTVFDIEEHLDDLAEPLGGFSDGFGAYGEEEEEE</sequence>
<evidence type="ECO:0000313" key="2">
    <source>
        <dbReference type="EMBL" id="RCS52745.1"/>
    </source>
</evidence>
<feature type="domain" description="Regulator of ribonuclease activity B" evidence="1">
    <location>
        <begin position="8"/>
        <end position="104"/>
    </location>
</feature>
<protein>
    <submittedName>
        <fullName evidence="2">Ribonuclease E inhibitor RraB</fullName>
    </submittedName>
</protein>
<organism evidence="2 3">
    <name type="scientific">Bremerella cremea</name>
    <dbReference type="NCBI Taxonomy" id="1031537"/>
    <lineage>
        <taxon>Bacteria</taxon>
        <taxon>Pseudomonadati</taxon>
        <taxon>Planctomycetota</taxon>
        <taxon>Planctomycetia</taxon>
        <taxon>Pirellulales</taxon>
        <taxon>Pirellulaceae</taxon>
        <taxon>Bremerella</taxon>
    </lineage>
</organism>
<dbReference type="EMBL" id="QPEX01000011">
    <property type="protein sequence ID" value="RCS52745.1"/>
    <property type="molecule type" value="Genomic_DNA"/>
</dbReference>
<dbReference type="RefSeq" id="WP_114368171.1">
    <property type="nucleotide sequence ID" value="NZ_QPEX01000011.1"/>
</dbReference>
<evidence type="ECO:0000313" key="3">
    <source>
        <dbReference type="Proteomes" id="UP000253562"/>
    </source>
</evidence>
<accession>A0A368KSW8</accession>
<name>A0A368KSW8_9BACT</name>
<dbReference type="Proteomes" id="UP000253562">
    <property type="component" value="Unassembled WGS sequence"/>
</dbReference>